<reference evidence="3" key="1">
    <citation type="submission" date="2021-01" db="EMBL/GenBank/DDBJ databases">
        <authorList>
            <consortium name="Genoscope - CEA"/>
            <person name="William W."/>
        </authorList>
    </citation>
    <scope>NUCLEOTIDE SEQUENCE</scope>
</reference>
<organism evidence="3 4">
    <name type="scientific">Paramecium primaurelia</name>
    <dbReference type="NCBI Taxonomy" id="5886"/>
    <lineage>
        <taxon>Eukaryota</taxon>
        <taxon>Sar</taxon>
        <taxon>Alveolata</taxon>
        <taxon>Ciliophora</taxon>
        <taxon>Intramacronucleata</taxon>
        <taxon>Oligohymenophorea</taxon>
        <taxon>Peniculida</taxon>
        <taxon>Parameciidae</taxon>
        <taxon>Paramecium</taxon>
    </lineage>
</organism>
<feature type="transmembrane region" description="Helical" evidence="2">
    <location>
        <begin position="27"/>
        <end position="47"/>
    </location>
</feature>
<feature type="transmembrane region" description="Helical" evidence="2">
    <location>
        <begin position="214"/>
        <end position="237"/>
    </location>
</feature>
<feature type="transmembrane region" description="Helical" evidence="2">
    <location>
        <begin position="292"/>
        <end position="313"/>
    </location>
</feature>
<sequence>MIKQYWLEYQQFTIGFSQIILSRDSKYLWIFVEVVGHFQRLALLFLFKVIIEILQVRLYNKQIETTDSYSLFELISKLCVPSILILESVPNSGIIGFQFVIILILYAPVCVNIIAMHKEYFEYSTIKHRSSIDEQNNLNYNLTLLNRSYNMHNYIEYFMQKQLMGNEQNSFQQLEKFVMASLLNIFPHILVIPLMVWNFIIWQIVFRDESLSDTLYGLMIFLNVLSNIGALLAWNISMHIQKTYTIRDNNHLRLVQSFWFNLQQIIIVIPILIQWFYLLINLDNDFDQTSTHYYLNNTIILILQVGILIEFFICHPYMQDYKVQTILIALPFTISVIISLYFQHNQIQVISIALITVPLSSRLLNEIKAYLNEEILYNSQYKEKSGSRSRAQSRTGLLMEEEEQFVIEKEINKQKQAQLEYLQNMNTKYFIHYLRLVDLMNLDDQQSIEKDASVININRSKFILNIIVLLKQHINQCENVYCYCKGFRGEKRKIIENNYQSLEMRIYYHIKISNLTIQVELIKRYIRHYAKLIFELEKEKEDYDIIRITQLLTYLSSSEECYQILLLIMEMKEKIKNKNRITSSVAMAVLLSYTKHQILLKMNPQVKIEEVEAALQYKDYRVTEVRRDKLISNMFLNVQRKYEFIKQLVDNKFNYETLYQLLNDMVNYNLEIINKIEQFNEFSQSRSSLLIYMFYCLEVINDFDKFIRLRNQLKTKNFKFFEYSGSHSQKVCYLKINLARHAKKGKISRGEIIQFSNNAPHMFGYQQREFQEEILTVHQLVAPHLSTIHDQLMEIFLLTNRPFILRKKRGLLASKKNKDLLFVEMFIDVCFNITGDLFPIYSFIKQIQSDGAYENIKGHIYLNNELKIEGVTTMALEQFKLKDGKSLYKMKLSHLIQNPKKYLELLNEKEKQFYQQELQRLELNSCSQQFNYSETEQLLNHFSVTAEDILFRIPKENGVPDIFCITCRFIMTLSKINGKEHKSFTVEFLKITFADNMSQIWVDSSRNLQSRSRTETNFEISQNHDPMDSEQQKSQSQFSDSEQRCEFSNISEKQENQQSIHFQEYQFQIGPHIQSPFDSQRDLLSLIRNQNNIQPFDQQIISVQIDGQSLQQLRVEQRIVEKTQNKIKYQQSYYHQKISKKSFEIDNNQSENNQIEKEQEQEIRITQTPTTQNNSIPSMLQKTHLYSKFSSSDNNPRLINLIFMIDILNLSLLVSLAFIFYFNFKFKLQDNMKIVDILRAFVTTDYTKNTLLALGIDINTKDYDSSIKSQYQAKLLEQLQENCRNYLSHYQQYLDDSLVKTTLSEIYINQFDYYSGKEQQVSAWTEQFYVIYMQQGLYGINLTNQTTIEKYNNSLGSLISQYSVHKEAYEELTLKFQQQIDTNVSDLESQQDICLIIFLVNEFILIIGYSVVFHQLFRLLNRILRSCEQISFKALETESIRLLSLQHRYQQPSDLNLYKYQFQFKDKCNINTNFNDMFTNKRISMRFQQIVQQQEQKKQFIISDEKPYLQRLFFLVESITLLIGLAYFLTVKVFNSSNIIDLKNNLDLFNQNILYTEQFYQMMMTDQILQKYAQSHSNLAIGNIIISQYQTLIQESYNQVVYISSMITSETKENYYDLLQYLTNDSCVLINDPLCSIVIDGKLTEGLIYSTNYFVDIIGENIQNNYEYGKLIQLTELDLIGLNFVSEAFDNIMDQGQTNLINKLEAEIQLRTILFSVFMSIFIIQQILTSFLLYRFFRNRFYKIRQLPYVLPPQSVYGEDSFLKTLVYVQKIYDNLLQ</sequence>
<feature type="transmembrane region" description="Helical" evidence="2">
    <location>
        <begin position="92"/>
        <end position="115"/>
    </location>
</feature>
<keyword evidence="2" id="KW-1133">Transmembrane helix</keyword>
<dbReference type="OMA" id="HINQCEN"/>
<keyword evidence="4" id="KW-1185">Reference proteome</keyword>
<dbReference type="Proteomes" id="UP000688137">
    <property type="component" value="Unassembled WGS sequence"/>
</dbReference>
<feature type="transmembrane region" description="Helical" evidence="2">
    <location>
        <begin position="1713"/>
        <end position="1737"/>
    </location>
</feature>
<proteinExistence type="predicted"/>
<protein>
    <recommendedName>
        <fullName evidence="5">Transmembrane protein</fullName>
    </recommendedName>
</protein>
<feature type="transmembrane region" description="Helical" evidence="2">
    <location>
        <begin position="258"/>
        <end position="280"/>
    </location>
</feature>
<keyword evidence="2" id="KW-0812">Transmembrane</keyword>
<feature type="transmembrane region" description="Helical" evidence="2">
    <location>
        <begin position="177"/>
        <end position="202"/>
    </location>
</feature>
<evidence type="ECO:0000256" key="1">
    <source>
        <dbReference type="SAM" id="MobiDB-lite"/>
    </source>
</evidence>
<feature type="compositionally biased region" description="Polar residues" evidence="1">
    <location>
        <begin position="1012"/>
        <end position="1024"/>
    </location>
</feature>
<evidence type="ECO:0000256" key="2">
    <source>
        <dbReference type="SAM" id="Phobius"/>
    </source>
</evidence>
<evidence type="ECO:0008006" key="5">
    <source>
        <dbReference type="Google" id="ProtNLM"/>
    </source>
</evidence>
<name>A0A8S1PL48_PARPR</name>
<evidence type="ECO:0000313" key="3">
    <source>
        <dbReference type="EMBL" id="CAD8103995.1"/>
    </source>
</evidence>
<gene>
    <name evidence="3" type="ORF">PPRIM_AZ9-3.1.T1220138</name>
</gene>
<accession>A0A8S1PL48</accession>
<feature type="transmembrane region" description="Helical" evidence="2">
    <location>
        <begin position="325"/>
        <end position="342"/>
    </location>
</feature>
<evidence type="ECO:0000313" key="4">
    <source>
        <dbReference type="Proteomes" id="UP000688137"/>
    </source>
</evidence>
<feature type="compositionally biased region" description="Polar residues" evidence="1">
    <location>
        <begin position="1032"/>
        <end position="1050"/>
    </location>
</feature>
<feature type="transmembrane region" description="Helical" evidence="2">
    <location>
        <begin position="1198"/>
        <end position="1224"/>
    </location>
</feature>
<keyword evidence="2" id="KW-0472">Membrane</keyword>
<comment type="caution">
    <text evidence="3">The sequence shown here is derived from an EMBL/GenBank/DDBJ whole genome shotgun (WGS) entry which is preliminary data.</text>
</comment>
<dbReference type="EMBL" id="CAJJDM010000125">
    <property type="protein sequence ID" value="CAD8103995.1"/>
    <property type="molecule type" value="Genomic_DNA"/>
</dbReference>
<feature type="region of interest" description="Disordered" evidence="1">
    <location>
        <begin position="1012"/>
        <end position="1050"/>
    </location>
</feature>